<gene>
    <name evidence="2" type="ORF">ACFSJE_07215</name>
</gene>
<evidence type="ECO:0000256" key="1">
    <source>
        <dbReference type="SAM" id="Phobius"/>
    </source>
</evidence>
<keyword evidence="1" id="KW-0472">Membrane</keyword>
<comment type="caution">
    <text evidence="2">The sequence shown here is derived from an EMBL/GenBank/DDBJ whole genome shotgun (WGS) entry which is preliminary data.</text>
</comment>
<keyword evidence="1" id="KW-0812">Transmembrane</keyword>
<name>A0ABW4Y0A2_9FLAO</name>
<dbReference type="InterPro" id="IPR051675">
    <property type="entry name" value="Endo/Exo/Phosphatase_dom_1"/>
</dbReference>
<proteinExistence type="predicted"/>
<dbReference type="GO" id="GO:0003677">
    <property type="term" value="F:DNA binding"/>
    <property type="evidence" value="ECO:0007669"/>
    <property type="project" value="UniProtKB-KW"/>
</dbReference>
<evidence type="ECO:0000313" key="2">
    <source>
        <dbReference type="EMBL" id="MFD2099559.1"/>
    </source>
</evidence>
<reference evidence="3" key="1">
    <citation type="journal article" date="2019" name="Int. J. Syst. Evol. Microbiol.">
        <title>The Global Catalogue of Microorganisms (GCM) 10K type strain sequencing project: providing services to taxonomists for standard genome sequencing and annotation.</title>
        <authorList>
            <consortium name="The Broad Institute Genomics Platform"/>
            <consortium name="The Broad Institute Genome Sequencing Center for Infectious Disease"/>
            <person name="Wu L."/>
            <person name="Ma J."/>
        </authorList>
    </citation>
    <scope>NUCLEOTIDE SEQUENCE [LARGE SCALE GENOMIC DNA]</scope>
    <source>
        <strain evidence="3">JCM 3389</strain>
    </source>
</reference>
<sequence>MEEIKSHFRFNKQERSGIFFLLLIIFACQGLFYYVKAKPFNGKLKVVVNTLAQSQLDSLKNTAKKDSLKLFPFNPNYITDYKGYTLGMTSEKIDRLMAYRASGKFVNSAEEFQELTQISDTLLNKIAPYFKFPDWVNHQKEEVHPTSKSSRKEIKKTTKDLNKATAEELKTINGIGETLSNRIVKFRDRLGGFLVNEQLYDVYGLEPSVVEKALRQFQVNTVPNIEKINVNTSTAQQLAQLIYIDNNLAREIVSYRETHGAFTSLNELKNLKSFPADRIERIKLYLTL</sequence>
<dbReference type="Proteomes" id="UP001597342">
    <property type="component" value="Unassembled WGS sequence"/>
</dbReference>
<dbReference type="SUPFAM" id="SSF47781">
    <property type="entry name" value="RuvA domain 2-like"/>
    <property type="match status" value="3"/>
</dbReference>
<organism evidence="2 3">
    <name type="scientific">Flagellimonas iocasae</name>
    <dbReference type="NCBI Taxonomy" id="2055905"/>
    <lineage>
        <taxon>Bacteria</taxon>
        <taxon>Pseudomonadati</taxon>
        <taxon>Bacteroidota</taxon>
        <taxon>Flavobacteriia</taxon>
        <taxon>Flavobacteriales</taxon>
        <taxon>Flavobacteriaceae</taxon>
        <taxon>Flagellimonas</taxon>
    </lineage>
</organism>
<accession>A0ABW4Y0A2</accession>
<dbReference type="Gene3D" id="1.10.150.280">
    <property type="entry name" value="AF1531-like domain"/>
    <property type="match status" value="2"/>
</dbReference>
<dbReference type="EMBL" id="JBHUHU010000002">
    <property type="protein sequence ID" value="MFD2099559.1"/>
    <property type="molecule type" value="Genomic_DNA"/>
</dbReference>
<protein>
    <submittedName>
        <fullName evidence="2">ComEA family DNA-binding protein</fullName>
    </submittedName>
</protein>
<dbReference type="PANTHER" id="PTHR21180:SF32">
    <property type="entry name" value="ENDONUCLEASE_EXONUCLEASE_PHOSPHATASE FAMILY DOMAIN-CONTAINING PROTEIN 1"/>
    <property type="match status" value="1"/>
</dbReference>
<keyword evidence="2" id="KW-0238">DNA-binding</keyword>
<dbReference type="InterPro" id="IPR010994">
    <property type="entry name" value="RuvA_2-like"/>
</dbReference>
<evidence type="ECO:0000313" key="3">
    <source>
        <dbReference type="Proteomes" id="UP001597342"/>
    </source>
</evidence>
<dbReference type="PANTHER" id="PTHR21180">
    <property type="entry name" value="ENDONUCLEASE/EXONUCLEASE/PHOSPHATASE FAMILY DOMAIN-CONTAINING PROTEIN 1"/>
    <property type="match status" value="1"/>
</dbReference>
<keyword evidence="3" id="KW-1185">Reference proteome</keyword>
<dbReference type="RefSeq" id="WP_379830312.1">
    <property type="nucleotide sequence ID" value="NZ_JBHUHU010000002.1"/>
</dbReference>
<dbReference type="Pfam" id="PF12836">
    <property type="entry name" value="HHH_3"/>
    <property type="match status" value="2"/>
</dbReference>
<feature type="transmembrane region" description="Helical" evidence="1">
    <location>
        <begin position="16"/>
        <end position="35"/>
    </location>
</feature>
<dbReference type="PROSITE" id="PS51257">
    <property type="entry name" value="PROKAR_LIPOPROTEIN"/>
    <property type="match status" value="1"/>
</dbReference>
<keyword evidence="1" id="KW-1133">Transmembrane helix</keyword>